<organism evidence="8 9">
    <name type="scientific">Treponema denticola</name>
    <dbReference type="NCBI Taxonomy" id="158"/>
    <lineage>
        <taxon>Bacteria</taxon>
        <taxon>Pseudomonadati</taxon>
        <taxon>Spirochaetota</taxon>
        <taxon>Spirochaetia</taxon>
        <taxon>Spirochaetales</taxon>
        <taxon>Treponemataceae</taxon>
        <taxon>Treponema</taxon>
    </lineage>
</organism>
<dbReference type="GO" id="GO:0000049">
    <property type="term" value="F:tRNA binding"/>
    <property type="evidence" value="ECO:0007669"/>
    <property type="project" value="UniProtKB-UniRule"/>
</dbReference>
<dbReference type="InterPro" id="IPR014721">
    <property type="entry name" value="Ribsml_uS5_D2-typ_fold_subgr"/>
</dbReference>
<dbReference type="SUPFAM" id="SSF54211">
    <property type="entry name" value="Ribosomal protein S5 domain 2-like"/>
    <property type="match status" value="1"/>
</dbReference>
<dbReference type="PANTHER" id="PTHR33992:SF1">
    <property type="entry name" value="RIBONUCLEASE P PROTEIN COMPONENT"/>
    <property type="match status" value="1"/>
</dbReference>
<sequence>MSNFTFSVEERLRDRSCIKAVFKKGLKLSLNGVSLFLLPNGLEYNRFLCTFRRGFGSAVMRNRSRRISKEAYRHIKHRLKTGNDIILLVFSEKDSYSLRLEQLTTLFLKAKMYNDEAL</sequence>
<keyword evidence="1 6" id="KW-0819">tRNA processing</keyword>
<evidence type="ECO:0000256" key="4">
    <source>
        <dbReference type="ARBA" id="ARBA00022801"/>
    </source>
</evidence>
<comment type="catalytic activity">
    <reaction evidence="6">
        <text>Endonucleolytic cleavage of RNA, removing 5'-extranucleotides from tRNA precursor.</text>
        <dbReference type="EC" id="3.1.26.5"/>
    </reaction>
</comment>
<comment type="function">
    <text evidence="6">RNaseP catalyzes the removal of the 5'-leader sequence from pre-tRNA to produce the mature 5'-terminus. It can also cleave other RNA substrates such as 4.5S RNA. The protein component plays an auxiliary but essential role in vivo by binding to the 5'-leader sequence and broadening the substrate specificity of the ribozyme.</text>
</comment>
<evidence type="ECO:0000256" key="2">
    <source>
        <dbReference type="ARBA" id="ARBA00022722"/>
    </source>
</evidence>
<evidence type="ECO:0000256" key="6">
    <source>
        <dbReference type="HAMAP-Rule" id="MF_00227"/>
    </source>
</evidence>
<accession>A0A9Q9BMV7</accession>
<dbReference type="EC" id="3.1.26.5" evidence="6 7"/>
<dbReference type="Pfam" id="PF00825">
    <property type="entry name" value="Ribonuclease_P"/>
    <property type="match status" value="1"/>
</dbReference>
<evidence type="ECO:0000256" key="1">
    <source>
        <dbReference type="ARBA" id="ARBA00022694"/>
    </source>
</evidence>
<dbReference type="Proteomes" id="UP001056981">
    <property type="component" value="Chromosome"/>
</dbReference>
<dbReference type="HAMAP" id="MF_00227">
    <property type="entry name" value="RNase_P"/>
    <property type="match status" value="1"/>
</dbReference>
<dbReference type="EMBL" id="CP051635">
    <property type="protein sequence ID" value="UTD00659.1"/>
    <property type="molecule type" value="Genomic_DNA"/>
</dbReference>
<dbReference type="InterPro" id="IPR000100">
    <property type="entry name" value="RNase_P"/>
</dbReference>
<keyword evidence="4 6" id="KW-0378">Hydrolase</keyword>
<proteinExistence type="inferred from homology"/>
<evidence type="ECO:0000256" key="3">
    <source>
        <dbReference type="ARBA" id="ARBA00022759"/>
    </source>
</evidence>
<name>A0A9Q9BMV7_TREDN</name>
<evidence type="ECO:0000256" key="5">
    <source>
        <dbReference type="ARBA" id="ARBA00022884"/>
    </source>
</evidence>
<dbReference type="GO" id="GO:0030677">
    <property type="term" value="C:ribonuclease P complex"/>
    <property type="evidence" value="ECO:0007669"/>
    <property type="project" value="TreeGrafter"/>
</dbReference>
<comment type="similarity">
    <text evidence="6">Belongs to the RnpA family.</text>
</comment>
<dbReference type="GO" id="GO:0042781">
    <property type="term" value="F:3'-tRNA processing endoribonuclease activity"/>
    <property type="evidence" value="ECO:0007669"/>
    <property type="project" value="TreeGrafter"/>
</dbReference>
<dbReference type="RefSeq" id="WP_253698805.1">
    <property type="nucleotide sequence ID" value="NZ_CP051522.1"/>
</dbReference>
<dbReference type="Gene3D" id="3.30.230.10">
    <property type="match status" value="1"/>
</dbReference>
<evidence type="ECO:0000313" key="9">
    <source>
        <dbReference type="Proteomes" id="UP001056981"/>
    </source>
</evidence>
<gene>
    <name evidence="6 8" type="primary">rnpA</name>
    <name evidence="8" type="ORF">E4N86_08095</name>
</gene>
<evidence type="ECO:0000313" key="8">
    <source>
        <dbReference type="EMBL" id="UTD00659.1"/>
    </source>
</evidence>
<dbReference type="AlphaFoldDB" id="A0A9Q9BMV7"/>
<dbReference type="GO" id="GO:0001682">
    <property type="term" value="P:tRNA 5'-leader removal"/>
    <property type="evidence" value="ECO:0007669"/>
    <property type="project" value="UniProtKB-UniRule"/>
</dbReference>
<protein>
    <recommendedName>
        <fullName evidence="6 7">Ribonuclease P protein component</fullName>
        <shortName evidence="6">RNase P protein</shortName>
        <shortName evidence="6">RNaseP protein</shortName>
        <ecNumber evidence="6 7">3.1.26.5</ecNumber>
    </recommendedName>
    <alternativeName>
        <fullName evidence="6">Protein C5</fullName>
    </alternativeName>
</protein>
<keyword evidence="5 6" id="KW-0694">RNA-binding</keyword>
<keyword evidence="2 6" id="KW-0540">Nuclease</keyword>
<keyword evidence="3 6" id="KW-0255">Endonuclease</keyword>
<dbReference type="PANTHER" id="PTHR33992">
    <property type="entry name" value="RIBONUCLEASE P PROTEIN COMPONENT"/>
    <property type="match status" value="1"/>
</dbReference>
<dbReference type="NCBIfam" id="TIGR00188">
    <property type="entry name" value="rnpA"/>
    <property type="match status" value="1"/>
</dbReference>
<dbReference type="GO" id="GO:0004526">
    <property type="term" value="F:ribonuclease P activity"/>
    <property type="evidence" value="ECO:0007669"/>
    <property type="project" value="UniProtKB-UniRule"/>
</dbReference>
<dbReference type="InterPro" id="IPR020568">
    <property type="entry name" value="Ribosomal_Su5_D2-typ_SF"/>
</dbReference>
<comment type="subunit">
    <text evidence="6">Consists of a catalytic RNA component (M1 or rnpB) and a protein subunit.</text>
</comment>
<evidence type="ECO:0000256" key="7">
    <source>
        <dbReference type="NCBIfam" id="TIGR00188"/>
    </source>
</evidence>
<reference evidence="8" key="1">
    <citation type="submission" date="2020-04" db="EMBL/GenBank/DDBJ databases">
        <title>Comparative genomics of oral phylogroup-2 Treponema strains.</title>
        <authorList>
            <person name="Zeng H."/>
            <person name="Chan Y.K."/>
            <person name="Watt R.M."/>
        </authorList>
    </citation>
    <scope>NUCLEOTIDE SEQUENCE</scope>
    <source>
        <strain evidence="8">OMZ 905</strain>
    </source>
</reference>